<dbReference type="Proteomes" id="UP001432322">
    <property type="component" value="Unassembled WGS sequence"/>
</dbReference>
<dbReference type="SMART" id="SM00254">
    <property type="entry name" value="ShKT"/>
    <property type="match status" value="2"/>
</dbReference>
<proteinExistence type="predicted"/>
<feature type="domain" description="ShKT" evidence="2">
    <location>
        <begin position="13"/>
        <end position="51"/>
    </location>
</feature>
<dbReference type="EMBL" id="BTSY01000004">
    <property type="protein sequence ID" value="GMT22987.1"/>
    <property type="molecule type" value="Genomic_DNA"/>
</dbReference>
<dbReference type="Pfam" id="PF01549">
    <property type="entry name" value="ShK"/>
    <property type="match status" value="2"/>
</dbReference>
<comment type="caution">
    <text evidence="3">The sequence shown here is derived from an EMBL/GenBank/DDBJ whole genome shotgun (WGS) entry which is preliminary data.</text>
</comment>
<evidence type="ECO:0000259" key="2">
    <source>
        <dbReference type="PROSITE" id="PS51670"/>
    </source>
</evidence>
<protein>
    <recommendedName>
        <fullName evidence="2">ShKT domain-containing protein</fullName>
    </recommendedName>
</protein>
<comment type="caution">
    <text evidence="1">Lacks conserved residue(s) required for the propagation of feature annotation.</text>
</comment>
<dbReference type="PANTHER" id="PTHR46707">
    <property type="entry name" value="PROTEIN CBG07468"/>
    <property type="match status" value="1"/>
</dbReference>
<evidence type="ECO:0000256" key="1">
    <source>
        <dbReference type="PROSITE-ProRule" id="PRU01005"/>
    </source>
</evidence>
<dbReference type="PROSITE" id="PS51670">
    <property type="entry name" value="SHKT"/>
    <property type="match status" value="1"/>
</dbReference>
<accession>A0AAV5VTI0</accession>
<dbReference type="Gene3D" id="1.10.10.1940">
    <property type="match status" value="1"/>
</dbReference>
<organism evidence="3 4">
    <name type="scientific">Pristionchus fissidentatus</name>
    <dbReference type="NCBI Taxonomy" id="1538716"/>
    <lineage>
        <taxon>Eukaryota</taxon>
        <taxon>Metazoa</taxon>
        <taxon>Ecdysozoa</taxon>
        <taxon>Nematoda</taxon>
        <taxon>Chromadorea</taxon>
        <taxon>Rhabditida</taxon>
        <taxon>Rhabditina</taxon>
        <taxon>Diplogasteromorpha</taxon>
        <taxon>Diplogasteroidea</taxon>
        <taxon>Neodiplogasteridae</taxon>
        <taxon>Pristionchus</taxon>
    </lineage>
</organism>
<name>A0AAV5VTI0_9BILA</name>
<reference evidence="3" key="1">
    <citation type="submission" date="2023-10" db="EMBL/GenBank/DDBJ databases">
        <title>Genome assembly of Pristionchus species.</title>
        <authorList>
            <person name="Yoshida K."/>
            <person name="Sommer R.J."/>
        </authorList>
    </citation>
    <scope>NUCLEOTIDE SEQUENCE</scope>
    <source>
        <strain evidence="3">RS5133</strain>
    </source>
</reference>
<gene>
    <name evidence="3" type="ORF">PFISCL1PPCAC_14284</name>
</gene>
<evidence type="ECO:0000313" key="3">
    <source>
        <dbReference type="EMBL" id="GMT22987.1"/>
    </source>
</evidence>
<feature type="non-terminal residue" evidence="3">
    <location>
        <position position="1"/>
    </location>
</feature>
<sequence>LLSIVIYQAASQCMATENARCKTWVSNGFCGSSFYTTSQKQSYCGFSCGLCGNGGSSCSDQNANCAKWAGAGKCSVASISATICCSSCKTATTGAAGTITTTAAVTTTTAP</sequence>
<dbReference type="PANTHER" id="PTHR46707:SF1">
    <property type="entry name" value="COEXPRESSED WITH POLYCYSTINS-RELATED"/>
    <property type="match status" value="1"/>
</dbReference>
<dbReference type="AlphaFoldDB" id="A0AAV5VTI0"/>
<dbReference type="InterPro" id="IPR003582">
    <property type="entry name" value="ShKT_dom"/>
</dbReference>
<evidence type="ECO:0000313" key="4">
    <source>
        <dbReference type="Proteomes" id="UP001432322"/>
    </source>
</evidence>
<keyword evidence="4" id="KW-1185">Reference proteome</keyword>